<evidence type="ECO:0000313" key="3">
    <source>
        <dbReference type="EMBL" id="SPC88262.1"/>
    </source>
</evidence>
<dbReference type="InterPro" id="IPR011990">
    <property type="entry name" value="TPR-like_helical_dom_sf"/>
</dbReference>
<proteinExistence type="predicted"/>
<dbReference type="PROSITE" id="PS51375">
    <property type="entry name" value="PPR"/>
    <property type="match status" value="4"/>
</dbReference>
<reference evidence="3" key="1">
    <citation type="submission" date="2018-02" db="EMBL/GenBank/DDBJ databases">
        <authorList>
            <person name="Cohen D.B."/>
            <person name="Kent A.D."/>
        </authorList>
    </citation>
    <scope>NUCLEOTIDE SEQUENCE</scope>
</reference>
<organism evidence="3">
    <name type="scientific">Fagus sylvatica</name>
    <name type="common">Beechnut</name>
    <dbReference type="NCBI Taxonomy" id="28930"/>
    <lineage>
        <taxon>Eukaryota</taxon>
        <taxon>Viridiplantae</taxon>
        <taxon>Streptophyta</taxon>
        <taxon>Embryophyta</taxon>
        <taxon>Tracheophyta</taxon>
        <taxon>Spermatophyta</taxon>
        <taxon>Magnoliopsida</taxon>
        <taxon>eudicotyledons</taxon>
        <taxon>Gunneridae</taxon>
        <taxon>Pentapetalae</taxon>
        <taxon>rosids</taxon>
        <taxon>fabids</taxon>
        <taxon>Fagales</taxon>
        <taxon>Fagaceae</taxon>
        <taxon>Fagus</taxon>
    </lineage>
</organism>
<dbReference type="GO" id="GO:0009451">
    <property type="term" value="P:RNA modification"/>
    <property type="evidence" value="ECO:0007669"/>
    <property type="project" value="InterPro"/>
</dbReference>
<dbReference type="SUPFAM" id="SSF48452">
    <property type="entry name" value="TPR-like"/>
    <property type="match status" value="1"/>
</dbReference>
<dbReference type="Pfam" id="PF20431">
    <property type="entry name" value="E_motif"/>
    <property type="match status" value="1"/>
</dbReference>
<dbReference type="FunFam" id="1.25.40.10:FF:000031">
    <property type="entry name" value="Pentatricopeptide repeat-containing protein mitochondrial"/>
    <property type="match status" value="1"/>
</dbReference>
<accession>A0A2N9FLY5</accession>
<dbReference type="InterPro" id="IPR002885">
    <property type="entry name" value="PPR_rpt"/>
</dbReference>
<dbReference type="AlphaFoldDB" id="A0A2N9FLY5"/>
<dbReference type="GO" id="GO:0099402">
    <property type="term" value="P:plant organ development"/>
    <property type="evidence" value="ECO:0007669"/>
    <property type="project" value="UniProtKB-ARBA"/>
</dbReference>
<dbReference type="Pfam" id="PF13041">
    <property type="entry name" value="PPR_2"/>
    <property type="match status" value="2"/>
</dbReference>
<feature type="repeat" description="PPR" evidence="2">
    <location>
        <begin position="118"/>
        <end position="152"/>
    </location>
</feature>
<dbReference type="FunFam" id="1.25.40.10:FF:000158">
    <property type="entry name" value="pentatricopeptide repeat-containing protein At2g33680"/>
    <property type="match status" value="1"/>
</dbReference>
<dbReference type="Gene3D" id="1.25.40.10">
    <property type="entry name" value="Tetratricopeptide repeat domain"/>
    <property type="match status" value="3"/>
</dbReference>
<gene>
    <name evidence="3" type="ORF">FSB_LOCUS16144</name>
</gene>
<dbReference type="NCBIfam" id="TIGR00756">
    <property type="entry name" value="PPR"/>
    <property type="match status" value="5"/>
</dbReference>
<evidence type="ECO:0000256" key="2">
    <source>
        <dbReference type="PROSITE-ProRule" id="PRU00708"/>
    </source>
</evidence>
<evidence type="ECO:0000256" key="1">
    <source>
        <dbReference type="ARBA" id="ARBA00022737"/>
    </source>
</evidence>
<dbReference type="PANTHER" id="PTHR47926:SF492">
    <property type="entry name" value="DYW DOMAIN-CONTAINING PROTEIN"/>
    <property type="match status" value="1"/>
</dbReference>
<dbReference type="EMBL" id="OIVN01000982">
    <property type="protein sequence ID" value="SPC88262.1"/>
    <property type="molecule type" value="Genomic_DNA"/>
</dbReference>
<dbReference type="GO" id="GO:0003723">
    <property type="term" value="F:RNA binding"/>
    <property type="evidence" value="ECO:0007669"/>
    <property type="project" value="InterPro"/>
</dbReference>
<protein>
    <recommendedName>
        <fullName evidence="4">Pentatricopeptide repeat-containing protein</fullName>
    </recommendedName>
</protein>
<sequence length="428" mass="48027">MYLENGLVGLAYQGIRFRSTRTIVGLLVSCEQLGNARLGKSVHAWIEQRKSISSSNLILGNALLDMYVKCKKLESARRIFDALVEKDIISWNTMIAGYAKVGELDLAHTFFDHMPRRNLFSWNSLISGYSQKGDYMMVMSLFNSMVLNNVRPDSVTMAILVHAAVEIGGLEQGKLIHSLVVRMQMKVDAFLGSALIDMYCKCGSIERAFMVFRGLTEKDVNVWTTMITGFAFHGHGNKALELFSEMQRDVMPNEVTCVAILTACSHNGLVDEGIEIFNSMKENYGRLAEAEEVVDKMPMKPSRSIWGSIVGACRAHGNMELAERALTELLKLEPDEPGGYILLSNIYATLGRWSYSDKIREHMERRGVKKNAGCGSVVIDGVFHDFVAAEKQHPRWEEIQSILNCLKNEMKSSADFSFNFLQMSLDLC</sequence>
<feature type="repeat" description="PPR" evidence="2">
    <location>
        <begin position="219"/>
        <end position="249"/>
    </location>
</feature>
<dbReference type="InterPro" id="IPR046848">
    <property type="entry name" value="E_motif"/>
</dbReference>
<keyword evidence="1" id="KW-0677">Repeat</keyword>
<dbReference type="Pfam" id="PF01535">
    <property type="entry name" value="PPR"/>
    <property type="match status" value="1"/>
</dbReference>
<feature type="repeat" description="PPR" evidence="2">
    <location>
        <begin position="87"/>
        <end position="117"/>
    </location>
</feature>
<feature type="repeat" description="PPR" evidence="2">
    <location>
        <begin position="253"/>
        <end position="283"/>
    </location>
</feature>
<dbReference type="PANTHER" id="PTHR47926">
    <property type="entry name" value="PENTATRICOPEPTIDE REPEAT-CONTAINING PROTEIN"/>
    <property type="match status" value="1"/>
</dbReference>
<name>A0A2N9FLY5_FAGSY</name>
<dbReference type="InterPro" id="IPR046960">
    <property type="entry name" value="PPR_At4g14850-like_plant"/>
</dbReference>
<evidence type="ECO:0008006" key="4">
    <source>
        <dbReference type="Google" id="ProtNLM"/>
    </source>
</evidence>